<reference evidence="12 13" key="1">
    <citation type="submission" date="2017-02" db="EMBL/GenBank/DDBJ databases">
        <title>Prevalence of linear plasmids in Cutibacterium acnes isolates obtained from cancerous prostatic tissue.</title>
        <authorList>
            <person name="Davidsson S."/>
            <person name="Bruggemann H."/>
        </authorList>
    </citation>
    <scope>NUCLEOTIDE SEQUENCE [LARGE SCALE GENOMIC DNA]</scope>
    <source>
        <strain evidence="12 13">11-78</strain>
    </source>
</reference>
<keyword evidence="4 8" id="KW-0812">Transmembrane</keyword>
<feature type="transmembrane region" description="Helical" evidence="8">
    <location>
        <begin position="30"/>
        <end position="47"/>
    </location>
</feature>
<accession>A0A8B2VJ46</accession>
<feature type="transmembrane region" description="Helical" evidence="8">
    <location>
        <begin position="54"/>
        <end position="75"/>
    </location>
</feature>
<evidence type="ECO:0000256" key="5">
    <source>
        <dbReference type="ARBA" id="ARBA00022989"/>
    </source>
</evidence>
<name>A0A8B2VJ46_CUTAC</name>
<keyword evidence="5 8" id="KW-1133">Transmembrane helix</keyword>
<dbReference type="InterPro" id="IPR045378">
    <property type="entry name" value="LNT_N"/>
</dbReference>
<feature type="region of interest" description="Disordered" evidence="9">
    <location>
        <begin position="305"/>
        <end position="324"/>
    </location>
</feature>
<dbReference type="OMA" id="GICYESA"/>
<dbReference type="GeneID" id="92857192"/>
<dbReference type="Pfam" id="PF20154">
    <property type="entry name" value="LNT_N"/>
    <property type="match status" value="1"/>
</dbReference>
<keyword evidence="2 8" id="KW-1003">Cell membrane</keyword>
<dbReference type="InterPro" id="IPR004563">
    <property type="entry name" value="Apolipo_AcylTrfase"/>
</dbReference>
<evidence type="ECO:0000259" key="10">
    <source>
        <dbReference type="PROSITE" id="PS50263"/>
    </source>
</evidence>
<evidence type="ECO:0000256" key="3">
    <source>
        <dbReference type="ARBA" id="ARBA00022679"/>
    </source>
</evidence>
<evidence type="ECO:0000256" key="7">
    <source>
        <dbReference type="ARBA" id="ARBA00023315"/>
    </source>
</evidence>
<feature type="transmembrane region" description="Helical" evidence="8">
    <location>
        <begin position="149"/>
        <end position="173"/>
    </location>
</feature>
<protein>
    <recommendedName>
        <fullName evidence="8">Apolipoprotein N-acyltransferase</fullName>
        <shortName evidence="8">ALP N-acyltransferase</shortName>
        <ecNumber evidence="8">2.3.1.269</ecNumber>
    </recommendedName>
</protein>
<dbReference type="InterPro" id="IPR003010">
    <property type="entry name" value="C-N_Hydrolase"/>
</dbReference>
<dbReference type="GO" id="GO:0042158">
    <property type="term" value="P:lipoprotein biosynthetic process"/>
    <property type="evidence" value="ECO:0007669"/>
    <property type="project" value="UniProtKB-UniRule"/>
</dbReference>
<dbReference type="PROSITE" id="PS50263">
    <property type="entry name" value="CN_HYDROLASE"/>
    <property type="match status" value="1"/>
</dbReference>
<sequence length="529" mass="56560">MISRLRRTSWLRGTAAVAAGAATGTGFQPLNWWILVIPGLAALILLVRNASGRAAAGLGYLFGIGLFTTTISWVGVMGPPVAILLIAVMALWCLLAGWTIRCVSVLPGTPVWQAMVWTATEIGAATIPLGGFGWVRLAWTVVDTPWVGVLRWAGSIGTSFLVALASGLLVYVVSARGGSQRRASIVFVAELLVVALAGTMCVTVVSRDISHQRSVRTLVVQGGVDGTAGPYAMGYARSVTDNHLSQTIMALAEQRTSGGPAPDMVLWPENSTDIDPVLDFESHQIVIGALTLSNRPTLVGAVTDGPGHNERQTTSMWWPPSSPQPTSTYHKRNLVPFGEWIPARSFFLPLIPILGKIGRQSVPGTTPGVVDATIAGRRVPVGVVVCFEVAYDSTVADTVRHGAKILAVQSNNSSFIDTAQTPQQWQITRARAVETGRHIVVSTTNSFSGLVNPDGSVALRTEEGVHTHFTVTIPLESGLTIGVQIAPWLRIIVLVMTAGAIAMSLLQRRRAMLAQANHNRSERNVRHRH</sequence>
<evidence type="ECO:0000256" key="4">
    <source>
        <dbReference type="ARBA" id="ARBA00022692"/>
    </source>
</evidence>
<evidence type="ECO:0000313" key="11">
    <source>
        <dbReference type="EMBL" id="AXM05958.1"/>
    </source>
</evidence>
<organism evidence="12 13">
    <name type="scientific">Cutibacterium acnes</name>
    <name type="common">Propionibacterium acnes</name>
    <dbReference type="NCBI Taxonomy" id="1747"/>
    <lineage>
        <taxon>Bacteria</taxon>
        <taxon>Bacillati</taxon>
        <taxon>Actinomycetota</taxon>
        <taxon>Actinomycetes</taxon>
        <taxon>Propionibacteriales</taxon>
        <taxon>Propionibacteriaceae</taxon>
        <taxon>Cutibacterium</taxon>
    </lineage>
</organism>
<evidence type="ECO:0000313" key="14">
    <source>
        <dbReference type="Proteomes" id="UP000256621"/>
    </source>
</evidence>
<evidence type="ECO:0000256" key="6">
    <source>
        <dbReference type="ARBA" id="ARBA00023136"/>
    </source>
</evidence>
<dbReference type="GO" id="GO:0005886">
    <property type="term" value="C:plasma membrane"/>
    <property type="evidence" value="ECO:0007669"/>
    <property type="project" value="UniProtKB-SubCell"/>
</dbReference>
<dbReference type="CDD" id="cd07571">
    <property type="entry name" value="ALP_N-acyl_transferase"/>
    <property type="match status" value="1"/>
</dbReference>
<comment type="pathway">
    <text evidence="8">Protein modification; lipoprotein biosynthesis (N-acyl transfer).</text>
</comment>
<dbReference type="EC" id="2.3.1.269" evidence="8"/>
<reference evidence="11 14" key="2">
    <citation type="submission" date="2018-08" db="EMBL/GenBank/DDBJ databases">
        <title>Genome sequencing of Cutibacterium acnes KCOM 1315.</title>
        <authorList>
            <person name="Kook J.-K."/>
            <person name="Park S.-N."/>
            <person name="Lim Y.K."/>
        </authorList>
    </citation>
    <scope>NUCLEOTIDE SEQUENCE [LARGE SCALE GENOMIC DNA]</scope>
    <source>
        <strain evidence="11 14">KCOM 1315</strain>
    </source>
</reference>
<feature type="transmembrane region" description="Helical" evidence="8">
    <location>
        <begin position="488"/>
        <end position="506"/>
    </location>
</feature>
<feature type="domain" description="CN hydrolase" evidence="10">
    <location>
        <begin position="220"/>
        <end position="487"/>
    </location>
</feature>
<dbReference type="AlphaFoldDB" id="A0A8B2VJ46"/>
<dbReference type="Gene3D" id="3.60.110.10">
    <property type="entry name" value="Carbon-nitrogen hydrolase"/>
    <property type="match status" value="1"/>
</dbReference>
<evidence type="ECO:0000313" key="12">
    <source>
        <dbReference type="EMBL" id="PGF36679.1"/>
    </source>
</evidence>
<dbReference type="InterPro" id="IPR036526">
    <property type="entry name" value="C-N_Hydrolase_sf"/>
</dbReference>
<comment type="subcellular location">
    <subcellularLocation>
        <location evidence="1 8">Cell membrane</location>
        <topology evidence="1 8">Multi-pass membrane protein</topology>
    </subcellularLocation>
</comment>
<dbReference type="Pfam" id="PF00795">
    <property type="entry name" value="CN_hydrolase"/>
    <property type="match status" value="1"/>
</dbReference>
<dbReference type="Proteomes" id="UP000256621">
    <property type="component" value="Chromosome"/>
</dbReference>
<evidence type="ECO:0000256" key="8">
    <source>
        <dbReference type="HAMAP-Rule" id="MF_01148"/>
    </source>
</evidence>
<keyword evidence="6 8" id="KW-0472">Membrane</keyword>
<feature type="compositionally biased region" description="Low complexity" evidence="9">
    <location>
        <begin position="312"/>
        <end position="324"/>
    </location>
</feature>
<comment type="function">
    <text evidence="8">Catalyzes the phospholipid dependent N-acylation of the N-terminal cysteine of apolipoprotein, the last step in lipoprotein maturation.</text>
</comment>
<feature type="transmembrane region" description="Helical" evidence="8">
    <location>
        <begin position="115"/>
        <end position="137"/>
    </location>
</feature>
<dbReference type="GO" id="GO:0016410">
    <property type="term" value="F:N-acyltransferase activity"/>
    <property type="evidence" value="ECO:0007669"/>
    <property type="project" value="UniProtKB-UniRule"/>
</dbReference>
<keyword evidence="3 8" id="KW-0808">Transferase</keyword>
<dbReference type="HAMAP" id="MF_01148">
    <property type="entry name" value="Lnt"/>
    <property type="match status" value="1"/>
</dbReference>
<dbReference type="NCBIfam" id="TIGR00546">
    <property type="entry name" value="lnt"/>
    <property type="match status" value="1"/>
</dbReference>
<dbReference type="EMBL" id="CP031442">
    <property type="protein sequence ID" value="AXM05958.1"/>
    <property type="molecule type" value="Genomic_DNA"/>
</dbReference>
<dbReference type="PANTHER" id="PTHR38686">
    <property type="entry name" value="APOLIPOPROTEIN N-ACYLTRANSFERASE"/>
    <property type="match status" value="1"/>
</dbReference>
<feature type="transmembrane region" description="Helical" evidence="8">
    <location>
        <begin position="185"/>
        <end position="205"/>
    </location>
</feature>
<dbReference type="PANTHER" id="PTHR38686:SF1">
    <property type="entry name" value="APOLIPOPROTEIN N-ACYLTRANSFERASE"/>
    <property type="match status" value="1"/>
</dbReference>
<dbReference type="Proteomes" id="UP000226191">
    <property type="component" value="Unassembled WGS sequence"/>
</dbReference>
<comment type="catalytic activity">
    <reaction evidence="8">
        <text>N-terminal S-1,2-diacyl-sn-glyceryl-L-cysteinyl-[lipoprotein] + a glycerophospholipid = N-acyl-S-1,2-diacyl-sn-glyceryl-L-cysteinyl-[lipoprotein] + a 2-acyl-sn-glycero-3-phospholipid + H(+)</text>
        <dbReference type="Rhea" id="RHEA:48228"/>
        <dbReference type="Rhea" id="RHEA-COMP:14681"/>
        <dbReference type="Rhea" id="RHEA-COMP:14684"/>
        <dbReference type="ChEBI" id="CHEBI:15378"/>
        <dbReference type="ChEBI" id="CHEBI:136912"/>
        <dbReference type="ChEBI" id="CHEBI:140656"/>
        <dbReference type="ChEBI" id="CHEBI:140657"/>
        <dbReference type="ChEBI" id="CHEBI:140660"/>
        <dbReference type="EC" id="2.3.1.269"/>
    </reaction>
</comment>
<evidence type="ECO:0000256" key="9">
    <source>
        <dbReference type="SAM" id="MobiDB-lite"/>
    </source>
</evidence>
<gene>
    <name evidence="8 11" type="primary">lnt</name>
    <name evidence="12" type="ORF">B1B09_03480</name>
    <name evidence="11" type="ORF">DXN06_01385</name>
</gene>
<proteinExistence type="inferred from homology"/>
<feature type="transmembrane region" description="Helical" evidence="8">
    <location>
        <begin position="81"/>
        <end position="103"/>
    </location>
</feature>
<dbReference type="SUPFAM" id="SSF56317">
    <property type="entry name" value="Carbon-nitrogen hydrolase"/>
    <property type="match status" value="1"/>
</dbReference>
<evidence type="ECO:0000256" key="1">
    <source>
        <dbReference type="ARBA" id="ARBA00004651"/>
    </source>
</evidence>
<comment type="similarity">
    <text evidence="8">Belongs to the CN hydrolase family. Apolipoprotein N-acyltransferase subfamily.</text>
</comment>
<keyword evidence="7 8" id="KW-0012">Acyltransferase</keyword>
<dbReference type="EMBL" id="MVCE01000001">
    <property type="protein sequence ID" value="PGF36679.1"/>
    <property type="molecule type" value="Genomic_DNA"/>
</dbReference>
<dbReference type="RefSeq" id="WP_002516830.1">
    <property type="nucleotide sequence ID" value="NZ_AP022844.1"/>
</dbReference>
<evidence type="ECO:0000313" key="13">
    <source>
        <dbReference type="Proteomes" id="UP000226191"/>
    </source>
</evidence>
<evidence type="ECO:0000256" key="2">
    <source>
        <dbReference type="ARBA" id="ARBA00022475"/>
    </source>
</evidence>
<dbReference type="OrthoDB" id="9804277at2"/>